<keyword evidence="6" id="KW-1185">Reference proteome</keyword>
<dbReference type="SUPFAM" id="SSF88713">
    <property type="entry name" value="Glycoside hydrolase/deacetylase"/>
    <property type="match status" value="1"/>
</dbReference>
<dbReference type="EMBL" id="JBHSDI010000010">
    <property type="protein sequence ID" value="MFC4258702.1"/>
    <property type="molecule type" value="Genomic_DNA"/>
</dbReference>
<dbReference type="PROSITE" id="PS51677">
    <property type="entry name" value="NODB"/>
    <property type="match status" value="1"/>
</dbReference>
<protein>
    <submittedName>
        <fullName evidence="5">Polysaccharide deacetylase family protein</fullName>
        <ecNumber evidence="5">3.-.-.-</ecNumber>
    </submittedName>
</protein>
<comment type="caution">
    <text evidence="5">The sequence shown here is derived from an EMBL/GenBank/DDBJ whole genome shotgun (WGS) entry which is preliminary data.</text>
</comment>
<evidence type="ECO:0000256" key="3">
    <source>
        <dbReference type="SAM" id="SignalP"/>
    </source>
</evidence>
<name>A0ABV8QEB2_9GAMM</name>
<feature type="signal peptide" evidence="3">
    <location>
        <begin position="1"/>
        <end position="21"/>
    </location>
</feature>
<evidence type="ECO:0000259" key="4">
    <source>
        <dbReference type="PROSITE" id="PS51677"/>
    </source>
</evidence>
<evidence type="ECO:0000256" key="1">
    <source>
        <dbReference type="ARBA" id="ARBA00004613"/>
    </source>
</evidence>
<dbReference type="EC" id="3.-.-.-" evidence="5"/>
<gene>
    <name evidence="5" type="ORF">ACFOZ5_06610</name>
</gene>
<dbReference type="InterPro" id="IPR051398">
    <property type="entry name" value="Polysacch_Deacetylase"/>
</dbReference>
<sequence>MLSRCLITASIATAIALPARADLVVLQYHHVSDRTPPSTSTDVDLFQSHLERIQALGLEVVPLDSGTSAALEGKLANRQQVAITFDDAYESVWATAAPLLEEYGYPYTIFVNTGAVGSDGYMTWEQLARASQHAGVLIANHSHDHGHLPKRPEESRDHWHQRTTGTLDQAQTMLQEKLGVSEPLFAYPYGEYDTGVEKLVDNRDWFGYGQQSGAIGAESDPSRLPRFPMATAFGQLDSLDNKLLSRALPVDFSTLPDGILADNPPRLTMTLPEPLKPSALTCFASGQGRIPTHIEGQSVSVQAPNAFNSRRFRYNCTYPAGQGRFYWLSQQWVDLSQPED</sequence>
<reference evidence="6" key="1">
    <citation type="journal article" date="2019" name="Int. J. Syst. Evol. Microbiol.">
        <title>The Global Catalogue of Microorganisms (GCM) 10K type strain sequencing project: providing services to taxonomists for standard genome sequencing and annotation.</title>
        <authorList>
            <consortium name="The Broad Institute Genomics Platform"/>
            <consortium name="The Broad Institute Genome Sequencing Center for Infectious Disease"/>
            <person name="Wu L."/>
            <person name="Ma J."/>
        </authorList>
    </citation>
    <scope>NUCLEOTIDE SEQUENCE [LARGE SCALE GENOMIC DNA]</scope>
    <source>
        <strain evidence="6">CECT 7297</strain>
    </source>
</reference>
<feature type="domain" description="NodB homology" evidence="4">
    <location>
        <begin position="79"/>
        <end position="284"/>
    </location>
</feature>
<dbReference type="PANTHER" id="PTHR34216">
    <property type="match status" value="1"/>
</dbReference>
<keyword evidence="5" id="KW-0378">Hydrolase</keyword>
<dbReference type="InterPro" id="IPR002509">
    <property type="entry name" value="NODB_dom"/>
</dbReference>
<dbReference type="InterPro" id="IPR011330">
    <property type="entry name" value="Glyco_hydro/deAcase_b/a-brl"/>
</dbReference>
<accession>A0ABV8QEB2</accession>
<dbReference type="PANTHER" id="PTHR34216:SF3">
    <property type="entry name" value="POLY-BETA-1,6-N-ACETYL-D-GLUCOSAMINE N-DEACETYLASE"/>
    <property type="match status" value="1"/>
</dbReference>
<evidence type="ECO:0000256" key="2">
    <source>
        <dbReference type="ARBA" id="ARBA00022729"/>
    </source>
</evidence>
<dbReference type="Proteomes" id="UP001595798">
    <property type="component" value="Unassembled WGS sequence"/>
</dbReference>
<comment type="subcellular location">
    <subcellularLocation>
        <location evidence="1">Secreted</location>
    </subcellularLocation>
</comment>
<keyword evidence="2 3" id="KW-0732">Signal</keyword>
<dbReference type="RefSeq" id="WP_379886230.1">
    <property type="nucleotide sequence ID" value="NZ_JBHSDI010000010.1"/>
</dbReference>
<evidence type="ECO:0000313" key="6">
    <source>
        <dbReference type="Proteomes" id="UP001595798"/>
    </source>
</evidence>
<evidence type="ECO:0000313" key="5">
    <source>
        <dbReference type="EMBL" id="MFC4258702.1"/>
    </source>
</evidence>
<dbReference type="CDD" id="cd10973">
    <property type="entry name" value="CE4_DAC_u4_5s"/>
    <property type="match status" value="1"/>
</dbReference>
<dbReference type="GO" id="GO:0016787">
    <property type="term" value="F:hydrolase activity"/>
    <property type="evidence" value="ECO:0007669"/>
    <property type="project" value="UniProtKB-KW"/>
</dbReference>
<dbReference type="Gene3D" id="3.20.20.370">
    <property type="entry name" value="Glycoside hydrolase/deacetylase"/>
    <property type="match status" value="1"/>
</dbReference>
<organism evidence="5 6">
    <name type="scientific">Marinobacter lacisalsi</name>
    <dbReference type="NCBI Taxonomy" id="475979"/>
    <lineage>
        <taxon>Bacteria</taxon>
        <taxon>Pseudomonadati</taxon>
        <taxon>Pseudomonadota</taxon>
        <taxon>Gammaproteobacteria</taxon>
        <taxon>Pseudomonadales</taxon>
        <taxon>Marinobacteraceae</taxon>
        <taxon>Marinobacter</taxon>
    </lineage>
</organism>
<proteinExistence type="predicted"/>
<dbReference type="Pfam" id="PF01522">
    <property type="entry name" value="Polysacc_deac_1"/>
    <property type="match status" value="1"/>
</dbReference>
<feature type="chain" id="PRO_5046634632" evidence="3">
    <location>
        <begin position="22"/>
        <end position="340"/>
    </location>
</feature>